<comment type="similarity">
    <text evidence="9">Belongs to the TrpF family.</text>
</comment>
<keyword evidence="5 9" id="KW-0028">Amino-acid biosynthesis</keyword>
<evidence type="ECO:0000256" key="7">
    <source>
        <dbReference type="ARBA" id="ARBA00023141"/>
    </source>
</evidence>
<comment type="catalytic activity">
    <reaction evidence="1 9">
        <text>N-(5-phospho-beta-D-ribosyl)anthranilate = 1-(2-carboxyphenylamino)-1-deoxy-D-ribulose 5-phosphate</text>
        <dbReference type="Rhea" id="RHEA:21540"/>
        <dbReference type="ChEBI" id="CHEBI:18277"/>
        <dbReference type="ChEBI" id="CHEBI:58613"/>
        <dbReference type="EC" id="5.3.1.24"/>
    </reaction>
</comment>
<evidence type="ECO:0000256" key="5">
    <source>
        <dbReference type="ARBA" id="ARBA00022605"/>
    </source>
</evidence>
<evidence type="ECO:0000256" key="4">
    <source>
        <dbReference type="ARBA" id="ARBA00022272"/>
    </source>
</evidence>
<dbReference type="HAMAP" id="MF_00135">
    <property type="entry name" value="PRAI"/>
    <property type="match status" value="1"/>
</dbReference>
<dbReference type="CDD" id="cd00405">
    <property type="entry name" value="PRAI"/>
    <property type="match status" value="1"/>
</dbReference>
<keyword evidence="6 9" id="KW-0822">Tryptophan biosynthesis</keyword>
<dbReference type="Pfam" id="PF00697">
    <property type="entry name" value="PRAI"/>
    <property type="match status" value="1"/>
</dbReference>
<dbReference type="PANTHER" id="PTHR42894">
    <property type="entry name" value="N-(5'-PHOSPHORIBOSYL)ANTHRANILATE ISOMERASE"/>
    <property type="match status" value="1"/>
</dbReference>
<reference evidence="11 12" key="1">
    <citation type="submission" date="2016-09" db="EMBL/GenBank/DDBJ databases">
        <authorList>
            <person name="Capua I."/>
            <person name="De Benedictis P."/>
            <person name="Joannis T."/>
            <person name="Lombin L.H."/>
            <person name="Cattoli G."/>
        </authorList>
    </citation>
    <scope>NUCLEOTIDE SEQUENCE [LARGE SCALE GENOMIC DNA]</scope>
    <source>
        <strain evidence="11 12">GluBS11</strain>
    </source>
</reference>
<dbReference type="OrthoDB" id="9786954at2"/>
<keyword evidence="12" id="KW-1185">Reference proteome</keyword>
<name>A0A1D3TS71_9FIRM</name>
<dbReference type="Proteomes" id="UP000199315">
    <property type="component" value="Unassembled WGS sequence"/>
</dbReference>
<dbReference type="GO" id="GO:0000162">
    <property type="term" value="P:L-tryptophan biosynthetic process"/>
    <property type="evidence" value="ECO:0007669"/>
    <property type="project" value="UniProtKB-UniRule"/>
</dbReference>
<gene>
    <name evidence="9" type="primary">trpF</name>
    <name evidence="11" type="ORF">SAMN05421730_1005142</name>
</gene>
<dbReference type="InterPro" id="IPR044643">
    <property type="entry name" value="TrpF_fam"/>
</dbReference>
<evidence type="ECO:0000256" key="2">
    <source>
        <dbReference type="ARBA" id="ARBA00004664"/>
    </source>
</evidence>
<feature type="domain" description="N-(5'phosphoribosyl) anthranilate isomerase (PRAI)" evidence="10">
    <location>
        <begin position="6"/>
        <end position="200"/>
    </location>
</feature>
<evidence type="ECO:0000256" key="8">
    <source>
        <dbReference type="ARBA" id="ARBA00023235"/>
    </source>
</evidence>
<dbReference type="EMBL" id="FMKA01000005">
    <property type="protein sequence ID" value="SCP96639.1"/>
    <property type="molecule type" value="Genomic_DNA"/>
</dbReference>
<dbReference type="InterPro" id="IPR013785">
    <property type="entry name" value="Aldolase_TIM"/>
</dbReference>
<protein>
    <recommendedName>
        <fullName evidence="4 9">N-(5'-phosphoribosyl)anthranilate isomerase</fullName>
        <shortName evidence="9">PRAI</shortName>
        <ecNumber evidence="3 9">5.3.1.24</ecNumber>
    </recommendedName>
</protein>
<evidence type="ECO:0000256" key="6">
    <source>
        <dbReference type="ARBA" id="ARBA00022822"/>
    </source>
</evidence>
<evidence type="ECO:0000256" key="1">
    <source>
        <dbReference type="ARBA" id="ARBA00001164"/>
    </source>
</evidence>
<dbReference type="InterPro" id="IPR011060">
    <property type="entry name" value="RibuloseP-bd_barrel"/>
</dbReference>
<evidence type="ECO:0000256" key="3">
    <source>
        <dbReference type="ARBA" id="ARBA00012572"/>
    </source>
</evidence>
<comment type="pathway">
    <text evidence="2 9">Amino-acid biosynthesis; L-tryptophan biosynthesis; L-tryptophan from chorismate: step 3/5.</text>
</comment>
<dbReference type="RefSeq" id="WP_091232019.1">
    <property type="nucleotide sequence ID" value="NZ_FMKA01000005.1"/>
</dbReference>
<evidence type="ECO:0000313" key="11">
    <source>
        <dbReference type="EMBL" id="SCP96639.1"/>
    </source>
</evidence>
<keyword evidence="8 9" id="KW-0413">Isomerase</keyword>
<dbReference type="GO" id="GO:0004640">
    <property type="term" value="F:phosphoribosylanthranilate isomerase activity"/>
    <property type="evidence" value="ECO:0007669"/>
    <property type="project" value="UniProtKB-UniRule"/>
</dbReference>
<organism evidence="11 12">
    <name type="scientific">Anaerobium acetethylicum</name>
    <dbReference type="NCBI Taxonomy" id="1619234"/>
    <lineage>
        <taxon>Bacteria</taxon>
        <taxon>Bacillati</taxon>
        <taxon>Bacillota</taxon>
        <taxon>Clostridia</taxon>
        <taxon>Lachnospirales</taxon>
        <taxon>Lachnospiraceae</taxon>
        <taxon>Anaerobium</taxon>
    </lineage>
</organism>
<dbReference type="Gene3D" id="3.20.20.70">
    <property type="entry name" value="Aldolase class I"/>
    <property type="match status" value="1"/>
</dbReference>
<dbReference type="PANTHER" id="PTHR42894:SF1">
    <property type="entry name" value="N-(5'-PHOSPHORIBOSYL)ANTHRANILATE ISOMERASE"/>
    <property type="match status" value="1"/>
</dbReference>
<evidence type="ECO:0000256" key="9">
    <source>
        <dbReference type="HAMAP-Rule" id="MF_00135"/>
    </source>
</evidence>
<evidence type="ECO:0000313" key="12">
    <source>
        <dbReference type="Proteomes" id="UP000199315"/>
    </source>
</evidence>
<evidence type="ECO:0000259" key="10">
    <source>
        <dbReference type="Pfam" id="PF00697"/>
    </source>
</evidence>
<proteinExistence type="inferred from homology"/>
<dbReference type="STRING" id="1619234.SAMN05421730_1005142"/>
<dbReference type="UniPathway" id="UPA00035">
    <property type="reaction ID" value="UER00042"/>
</dbReference>
<dbReference type="AlphaFoldDB" id="A0A1D3TS71"/>
<keyword evidence="7 9" id="KW-0057">Aromatic amino acid biosynthesis</keyword>
<dbReference type="EC" id="5.3.1.24" evidence="3 9"/>
<sequence length="206" mass="22749">MKIPAIKICGLTDVSEAAVINEEKVEYAGLVMFFEKSRRNNSLENAMKILKALDQEVKKVAVTVSPDIGQLKMIEEAGFDIIQIHGELSEEVAAESRLPIFRAYNISEEMKKEASENQEISSKITGWVLDGKVPGNGKTFDWGLMKEFDRKGRLLVLAGGLNAGNVTEGIKTLAPDVVDVSSGVEGENGKDTEKIREFVRKVRSYE</sequence>
<accession>A0A1D3TS71</accession>
<dbReference type="SUPFAM" id="SSF51366">
    <property type="entry name" value="Ribulose-phoshate binding barrel"/>
    <property type="match status" value="1"/>
</dbReference>
<dbReference type="InterPro" id="IPR001240">
    <property type="entry name" value="PRAI_dom"/>
</dbReference>